<dbReference type="CDD" id="cd07302">
    <property type="entry name" value="CHD"/>
    <property type="match status" value="1"/>
</dbReference>
<evidence type="ECO:0000313" key="8">
    <source>
        <dbReference type="EMBL" id="ESO90576.1"/>
    </source>
</evidence>
<dbReference type="GO" id="GO:0000166">
    <property type="term" value="F:nucleotide binding"/>
    <property type="evidence" value="ECO:0007669"/>
    <property type="project" value="UniProtKB-KW"/>
</dbReference>
<dbReference type="RefSeq" id="XP_009058738.1">
    <property type="nucleotide sequence ID" value="XM_009060490.1"/>
</dbReference>
<dbReference type="GO" id="GO:0007168">
    <property type="term" value="P:receptor guanylyl cyclase signaling pathway"/>
    <property type="evidence" value="ECO:0007669"/>
    <property type="project" value="TreeGrafter"/>
</dbReference>
<dbReference type="Gene3D" id="3.30.70.1230">
    <property type="entry name" value="Nucleotide cyclase"/>
    <property type="match status" value="1"/>
</dbReference>
<keyword evidence="5" id="KW-0472">Membrane</keyword>
<organism evidence="8 9">
    <name type="scientific">Lottia gigantea</name>
    <name type="common">Giant owl limpet</name>
    <dbReference type="NCBI Taxonomy" id="225164"/>
    <lineage>
        <taxon>Eukaryota</taxon>
        <taxon>Metazoa</taxon>
        <taxon>Spiralia</taxon>
        <taxon>Lophotrochozoa</taxon>
        <taxon>Mollusca</taxon>
        <taxon>Gastropoda</taxon>
        <taxon>Patellogastropoda</taxon>
        <taxon>Lottioidea</taxon>
        <taxon>Lottiidae</taxon>
        <taxon>Lottia</taxon>
    </lineage>
</organism>
<evidence type="ECO:0000256" key="2">
    <source>
        <dbReference type="ARBA" id="ARBA00022692"/>
    </source>
</evidence>
<dbReference type="AlphaFoldDB" id="V4AB93"/>
<dbReference type="CTD" id="20235014"/>
<evidence type="ECO:0000256" key="3">
    <source>
        <dbReference type="ARBA" id="ARBA00022741"/>
    </source>
</evidence>
<accession>V4AB93</accession>
<dbReference type="EMBL" id="KB202395">
    <property type="protein sequence ID" value="ESO90576.1"/>
    <property type="molecule type" value="Genomic_DNA"/>
</dbReference>
<dbReference type="Gene3D" id="6.10.250.780">
    <property type="match status" value="1"/>
</dbReference>
<dbReference type="Pfam" id="PF00211">
    <property type="entry name" value="Guanylate_cyc"/>
    <property type="match status" value="1"/>
</dbReference>
<dbReference type="OMA" id="DSMPRML"/>
<dbReference type="STRING" id="225164.V4AB93"/>
<keyword evidence="3" id="KW-0547">Nucleotide-binding</keyword>
<dbReference type="GO" id="GO:0035556">
    <property type="term" value="P:intracellular signal transduction"/>
    <property type="evidence" value="ECO:0007669"/>
    <property type="project" value="InterPro"/>
</dbReference>
<dbReference type="GeneID" id="20235014"/>
<dbReference type="HOGENOM" id="CLU_001072_6_3_1"/>
<keyword evidence="6" id="KW-0456">Lyase</keyword>
<reference evidence="8 9" key="1">
    <citation type="journal article" date="2013" name="Nature">
        <title>Insights into bilaterian evolution from three spiralian genomes.</title>
        <authorList>
            <person name="Simakov O."/>
            <person name="Marletaz F."/>
            <person name="Cho S.J."/>
            <person name="Edsinger-Gonzales E."/>
            <person name="Havlak P."/>
            <person name="Hellsten U."/>
            <person name="Kuo D.H."/>
            <person name="Larsson T."/>
            <person name="Lv J."/>
            <person name="Arendt D."/>
            <person name="Savage R."/>
            <person name="Osoegawa K."/>
            <person name="de Jong P."/>
            <person name="Grimwood J."/>
            <person name="Chapman J.A."/>
            <person name="Shapiro H."/>
            <person name="Aerts A."/>
            <person name="Otillar R.P."/>
            <person name="Terry A.Y."/>
            <person name="Boore J.L."/>
            <person name="Grigoriev I.V."/>
            <person name="Lindberg D.R."/>
            <person name="Seaver E.C."/>
            <person name="Weisblat D.A."/>
            <person name="Putnam N.H."/>
            <person name="Rokhsar D.S."/>
        </authorList>
    </citation>
    <scope>NUCLEOTIDE SEQUENCE [LARGE SCALE GENOMIC DNA]</scope>
</reference>
<evidence type="ECO:0000256" key="6">
    <source>
        <dbReference type="ARBA" id="ARBA00023239"/>
    </source>
</evidence>
<dbReference type="PANTHER" id="PTHR11920">
    <property type="entry name" value="GUANYLYL CYCLASE"/>
    <property type="match status" value="1"/>
</dbReference>
<dbReference type="GO" id="GO:0004016">
    <property type="term" value="F:adenylate cyclase activity"/>
    <property type="evidence" value="ECO:0007669"/>
    <property type="project" value="TreeGrafter"/>
</dbReference>
<dbReference type="Proteomes" id="UP000030746">
    <property type="component" value="Unassembled WGS sequence"/>
</dbReference>
<feature type="domain" description="Guanylate cyclase" evidence="7">
    <location>
        <begin position="64"/>
        <end position="166"/>
    </location>
</feature>
<dbReference type="SMART" id="SM00044">
    <property type="entry name" value="CYCc"/>
    <property type="match status" value="1"/>
</dbReference>
<dbReference type="InterPro" id="IPR050401">
    <property type="entry name" value="Cyclic_nucleotide_synthase"/>
</dbReference>
<evidence type="ECO:0000259" key="7">
    <source>
        <dbReference type="PROSITE" id="PS50125"/>
    </source>
</evidence>
<dbReference type="InterPro" id="IPR001054">
    <property type="entry name" value="A/G_cyclase"/>
</dbReference>
<comment type="subcellular location">
    <subcellularLocation>
        <location evidence="1">Membrane</location>
    </subcellularLocation>
</comment>
<dbReference type="GO" id="GO:0001653">
    <property type="term" value="F:peptide receptor activity"/>
    <property type="evidence" value="ECO:0007669"/>
    <property type="project" value="TreeGrafter"/>
</dbReference>
<keyword evidence="2" id="KW-0812">Transmembrane</keyword>
<protein>
    <recommendedName>
        <fullName evidence="7">Guanylate cyclase domain-containing protein</fullName>
    </recommendedName>
</protein>
<dbReference type="PANTHER" id="PTHR11920:SF335">
    <property type="entry name" value="GUANYLATE CYCLASE"/>
    <property type="match status" value="1"/>
</dbReference>
<dbReference type="GO" id="GO:0004383">
    <property type="term" value="F:guanylate cyclase activity"/>
    <property type="evidence" value="ECO:0007669"/>
    <property type="project" value="TreeGrafter"/>
</dbReference>
<dbReference type="KEGG" id="lgi:LOTGIDRAFT_145790"/>
<evidence type="ECO:0000256" key="5">
    <source>
        <dbReference type="ARBA" id="ARBA00023136"/>
    </source>
</evidence>
<dbReference type="InterPro" id="IPR029787">
    <property type="entry name" value="Nucleotide_cyclase"/>
</dbReference>
<proteinExistence type="predicted"/>
<keyword evidence="9" id="KW-1185">Reference proteome</keyword>
<sequence>IPIMLLQLEKYSSNLEAIVADRTKDLILEKAKTEQLISQMLPKKVVEDLKHGRKVLPEEFECVTIFFSDIVGFTAIARDSTPFQVVDLLNDLYTTFDAILDHYDVYKVETIGDAYMVVSGLPIRNGKLHAGEIATMSLDLLSSMVGFRIRHLPGKILQLRVGMHSGKDLVFLFTHCH</sequence>
<evidence type="ECO:0000256" key="4">
    <source>
        <dbReference type="ARBA" id="ARBA00022989"/>
    </source>
</evidence>
<evidence type="ECO:0000256" key="1">
    <source>
        <dbReference type="ARBA" id="ARBA00004370"/>
    </source>
</evidence>
<feature type="non-terminal residue" evidence="8">
    <location>
        <position position="1"/>
    </location>
</feature>
<dbReference type="PROSITE" id="PS50125">
    <property type="entry name" value="GUANYLATE_CYCLASE_2"/>
    <property type="match status" value="1"/>
</dbReference>
<dbReference type="SUPFAM" id="SSF55073">
    <property type="entry name" value="Nucleotide cyclase"/>
    <property type="match status" value="1"/>
</dbReference>
<keyword evidence="4" id="KW-1133">Transmembrane helix</keyword>
<name>V4AB93_LOTGI</name>
<evidence type="ECO:0000313" key="9">
    <source>
        <dbReference type="Proteomes" id="UP000030746"/>
    </source>
</evidence>
<gene>
    <name evidence="8" type="ORF">LOTGIDRAFT_145790</name>
</gene>
<dbReference type="GO" id="GO:0005886">
    <property type="term" value="C:plasma membrane"/>
    <property type="evidence" value="ECO:0007669"/>
    <property type="project" value="TreeGrafter"/>
</dbReference>
<dbReference type="OrthoDB" id="60033at2759"/>